<evidence type="ECO:0000256" key="5">
    <source>
        <dbReference type="ARBA" id="ARBA00023098"/>
    </source>
</evidence>
<dbReference type="Proteomes" id="UP000182517">
    <property type="component" value="Chromosome"/>
</dbReference>
<sequence length="101" mass="12086">MTTHSFAKDIDETTENHQRITKRFVQILNEQWGIDKEKVSGESYFLRDFGADSLDVIELVMALEEDFDIEIYDAEWEKITTVNSVIELIIDKEDRRYYRLY</sequence>
<dbReference type="NCBIfam" id="TIGR00517">
    <property type="entry name" value="acyl_carrier"/>
    <property type="match status" value="1"/>
</dbReference>
<keyword evidence="4 7" id="KW-0276">Fatty acid metabolism</keyword>
<comment type="similarity">
    <text evidence="7">Belongs to the acyl carrier protein (ACP) family.</text>
</comment>
<evidence type="ECO:0000256" key="7">
    <source>
        <dbReference type="HAMAP-Rule" id="MF_01217"/>
    </source>
</evidence>
<name>A0A1L3GT37_9BACT</name>
<dbReference type="STRING" id="1842532.A7E78_09860"/>
<comment type="pathway">
    <text evidence="7 9">Lipid metabolism; fatty acid biosynthesis.</text>
</comment>
<keyword evidence="2 7" id="KW-0444">Lipid biosynthesis</keyword>
<keyword evidence="3 7" id="KW-0597">Phosphoprotein</keyword>
<evidence type="ECO:0000256" key="4">
    <source>
        <dbReference type="ARBA" id="ARBA00022832"/>
    </source>
</evidence>
<evidence type="ECO:0000256" key="6">
    <source>
        <dbReference type="ARBA" id="ARBA00023160"/>
    </source>
</evidence>
<proteinExistence type="inferred from homology"/>
<feature type="domain" description="Carrier" evidence="10">
    <location>
        <begin position="18"/>
        <end position="93"/>
    </location>
</feature>
<dbReference type="RefSeq" id="WP_072285119.1">
    <property type="nucleotide sequence ID" value="NZ_CP015519.1"/>
</dbReference>
<evidence type="ECO:0000259" key="10">
    <source>
        <dbReference type="PROSITE" id="PS50075"/>
    </source>
</evidence>
<evidence type="ECO:0000313" key="12">
    <source>
        <dbReference type="Proteomes" id="UP000182517"/>
    </source>
</evidence>
<dbReference type="InterPro" id="IPR036736">
    <property type="entry name" value="ACP-like_sf"/>
</dbReference>
<dbReference type="SUPFAM" id="SSF47336">
    <property type="entry name" value="ACP-like"/>
    <property type="match status" value="1"/>
</dbReference>
<dbReference type="PANTHER" id="PTHR20863">
    <property type="entry name" value="ACYL CARRIER PROTEIN"/>
    <property type="match status" value="1"/>
</dbReference>
<dbReference type="GO" id="GO:0000035">
    <property type="term" value="F:acyl binding"/>
    <property type="evidence" value="ECO:0007669"/>
    <property type="project" value="TreeGrafter"/>
</dbReference>
<dbReference type="HAMAP" id="MF_01217">
    <property type="entry name" value="Acyl_carrier"/>
    <property type="match status" value="1"/>
</dbReference>
<keyword evidence="6 7" id="KW-0275">Fatty acid biosynthesis</keyword>
<dbReference type="UniPathway" id="UPA00360"/>
<organism evidence="11 12">
    <name type="scientific">Syntrophotalea acetylenivorans</name>
    <dbReference type="NCBI Taxonomy" id="1842532"/>
    <lineage>
        <taxon>Bacteria</taxon>
        <taxon>Pseudomonadati</taxon>
        <taxon>Thermodesulfobacteriota</taxon>
        <taxon>Desulfuromonadia</taxon>
        <taxon>Desulfuromonadales</taxon>
        <taxon>Syntrophotaleaceae</taxon>
        <taxon>Syntrophotalea</taxon>
    </lineage>
</organism>
<dbReference type="PROSITE" id="PS50075">
    <property type="entry name" value="CARRIER"/>
    <property type="match status" value="1"/>
</dbReference>
<dbReference type="InterPro" id="IPR009081">
    <property type="entry name" value="PP-bd_ACP"/>
</dbReference>
<comment type="PTM">
    <text evidence="7">4'-phosphopantetheine is transferred from CoA to a specific serine of apo-ACP by AcpS. This modification is essential for activity because fatty acids are bound in thioester linkage to the sulfhydryl of the prosthetic group.</text>
</comment>
<comment type="subcellular location">
    <subcellularLocation>
        <location evidence="7">Cytoplasm</location>
    </subcellularLocation>
</comment>
<dbReference type="PANTHER" id="PTHR20863:SF76">
    <property type="entry name" value="CARRIER DOMAIN-CONTAINING PROTEIN"/>
    <property type="match status" value="1"/>
</dbReference>
<dbReference type="AlphaFoldDB" id="A0A1L3GT37"/>
<dbReference type="GO" id="GO:0009245">
    <property type="term" value="P:lipid A biosynthetic process"/>
    <property type="evidence" value="ECO:0007669"/>
    <property type="project" value="TreeGrafter"/>
</dbReference>
<dbReference type="PROSITE" id="PS00012">
    <property type="entry name" value="PHOSPHOPANTETHEINE"/>
    <property type="match status" value="1"/>
</dbReference>
<dbReference type="GO" id="GO:0005829">
    <property type="term" value="C:cytosol"/>
    <property type="evidence" value="ECO:0007669"/>
    <property type="project" value="TreeGrafter"/>
</dbReference>
<dbReference type="EMBL" id="CP015519">
    <property type="protein sequence ID" value="APG29092.1"/>
    <property type="molecule type" value="Genomic_DNA"/>
</dbReference>
<dbReference type="GO" id="GO:0016020">
    <property type="term" value="C:membrane"/>
    <property type="evidence" value="ECO:0007669"/>
    <property type="project" value="GOC"/>
</dbReference>
<keyword evidence="1 7" id="KW-0596">Phosphopantetheine</keyword>
<dbReference type="GO" id="GO:0000036">
    <property type="term" value="F:acyl carrier activity"/>
    <property type="evidence" value="ECO:0007669"/>
    <property type="project" value="UniProtKB-UniRule"/>
</dbReference>
<evidence type="ECO:0000256" key="2">
    <source>
        <dbReference type="ARBA" id="ARBA00022516"/>
    </source>
</evidence>
<evidence type="ECO:0000313" key="11">
    <source>
        <dbReference type="EMBL" id="APG29092.1"/>
    </source>
</evidence>
<dbReference type="GO" id="GO:0036104">
    <property type="term" value="P:Kdo2-lipid A biosynthetic process"/>
    <property type="evidence" value="ECO:0007669"/>
    <property type="project" value="UniProtKB-UniPathway"/>
</dbReference>
<keyword evidence="12" id="KW-1185">Reference proteome</keyword>
<dbReference type="KEGG" id="pef:A7E78_09860"/>
<dbReference type="Pfam" id="PF00550">
    <property type="entry name" value="PP-binding"/>
    <property type="match status" value="1"/>
</dbReference>
<dbReference type="Gene3D" id="1.10.1200.10">
    <property type="entry name" value="ACP-like"/>
    <property type="match status" value="1"/>
</dbReference>
<evidence type="ECO:0000256" key="9">
    <source>
        <dbReference type="RuleBase" id="RU003545"/>
    </source>
</evidence>
<dbReference type="NCBIfam" id="NF002148">
    <property type="entry name" value="PRK00982.1-2"/>
    <property type="match status" value="1"/>
</dbReference>
<accession>A0A1L3GT37</accession>
<dbReference type="InterPro" id="IPR006162">
    <property type="entry name" value="Ppantetheine_attach_site"/>
</dbReference>
<comment type="function">
    <text evidence="7 9">Carrier of the growing fatty acid chain in fatty acid biosynthesis.</text>
</comment>
<reference evidence="11 12" key="1">
    <citation type="journal article" date="2017" name="Genome Announc.">
        <title>Complete Genome Sequences of Two Acetylene-Fermenting Pelobacter acetylenicus Strains.</title>
        <authorList>
            <person name="Sutton J.M."/>
            <person name="Baesman S.M."/>
            <person name="Fierst J.L."/>
            <person name="Poret-Peterson A.T."/>
            <person name="Oremland R.S."/>
            <person name="Dunlap D.S."/>
            <person name="Akob D.M."/>
        </authorList>
    </citation>
    <scope>NUCLEOTIDE SEQUENCE [LARGE SCALE GENOMIC DNA]</scope>
    <source>
        <strain evidence="11 12">SFB93</strain>
    </source>
</reference>
<feature type="modified residue" description="O-(pantetheine 4'-phosphoryl)serine" evidence="7">
    <location>
        <position position="53"/>
    </location>
</feature>
<protein>
    <recommendedName>
        <fullName evidence="7 8">Acyl carrier protein</fullName>
        <shortName evidence="7">ACP</shortName>
    </recommendedName>
</protein>
<dbReference type="OrthoDB" id="9804551at2"/>
<evidence type="ECO:0000256" key="3">
    <source>
        <dbReference type="ARBA" id="ARBA00022553"/>
    </source>
</evidence>
<comment type="PTM">
    <text evidence="9">4'-phosphopantetheine is transferred from CoA to a specific serine of apo-ACP by acpS.</text>
</comment>
<gene>
    <name evidence="7" type="primary">acpP</name>
    <name evidence="11" type="ORF">A7E78_09860</name>
</gene>
<keyword evidence="7" id="KW-0963">Cytoplasm</keyword>
<dbReference type="InterPro" id="IPR003231">
    <property type="entry name" value="ACP"/>
</dbReference>
<keyword evidence="5 7" id="KW-0443">Lipid metabolism</keyword>
<dbReference type="UniPathway" id="UPA00094"/>
<evidence type="ECO:0000256" key="8">
    <source>
        <dbReference type="NCBIfam" id="TIGR00517"/>
    </source>
</evidence>
<evidence type="ECO:0000256" key="1">
    <source>
        <dbReference type="ARBA" id="ARBA00022450"/>
    </source>
</evidence>